<dbReference type="SUPFAM" id="SSF89028">
    <property type="entry name" value="Cobalamin adenosyltransferase-like"/>
    <property type="match status" value="1"/>
</dbReference>
<evidence type="ECO:0000256" key="7">
    <source>
        <dbReference type="ARBA" id="ARBA00022679"/>
    </source>
</evidence>
<evidence type="ECO:0000256" key="10">
    <source>
        <dbReference type="ARBA" id="ARBA00031529"/>
    </source>
</evidence>
<evidence type="ECO:0000256" key="6">
    <source>
        <dbReference type="ARBA" id="ARBA00022573"/>
    </source>
</evidence>
<evidence type="ECO:0000256" key="2">
    <source>
        <dbReference type="ARBA" id="ARBA00007487"/>
    </source>
</evidence>
<dbReference type="InterPro" id="IPR029499">
    <property type="entry name" value="PduO-typ"/>
</dbReference>
<evidence type="ECO:0000256" key="14">
    <source>
        <dbReference type="ARBA" id="ARBA00048692"/>
    </source>
</evidence>
<evidence type="ECO:0000259" key="16">
    <source>
        <dbReference type="Pfam" id="PF01923"/>
    </source>
</evidence>
<protein>
    <recommendedName>
        <fullName evidence="5 15">Corrinoid adenosyltransferase</fullName>
        <ecNumber evidence="4 15">2.5.1.17</ecNumber>
    </recommendedName>
    <alternativeName>
        <fullName evidence="10 15">Cob(II)alamin adenosyltransferase</fullName>
    </alternativeName>
    <alternativeName>
        <fullName evidence="12 15">Cob(II)yrinic acid a,c-diamide adenosyltransferase</fullName>
    </alternativeName>
    <alternativeName>
        <fullName evidence="11 15">Cobinamide/cobalamin adenosyltransferase</fullName>
    </alternativeName>
</protein>
<keyword evidence="7 15" id="KW-0808">Transferase</keyword>
<evidence type="ECO:0000313" key="17">
    <source>
        <dbReference type="EMBL" id="PWI58915.1"/>
    </source>
</evidence>
<name>A0A2U3DCE5_SULT2</name>
<dbReference type="RefSeq" id="WP_109429512.1">
    <property type="nucleotide sequence ID" value="NZ_MPDK01000002.1"/>
</dbReference>
<dbReference type="UniPathway" id="UPA00148">
    <property type="reaction ID" value="UER00233"/>
</dbReference>
<dbReference type="Pfam" id="PF01923">
    <property type="entry name" value="Cob_adeno_trans"/>
    <property type="match status" value="1"/>
</dbReference>
<comment type="subunit">
    <text evidence="3">Homotrimer.</text>
</comment>
<evidence type="ECO:0000256" key="4">
    <source>
        <dbReference type="ARBA" id="ARBA00012454"/>
    </source>
</evidence>
<dbReference type="GO" id="GO:0009236">
    <property type="term" value="P:cobalamin biosynthetic process"/>
    <property type="evidence" value="ECO:0007669"/>
    <property type="project" value="UniProtKB-UniRule"/>
</dbReference>
<evidence type="ECO:0000256" key="13">
    <source>
        <dbReference type="ARBA" id="ARBA00048555"/>
    </source>
</evidence>
<evidence type="ECO:0000256" key="8">
    <source>
        <dbReference type="ARBA" id="ARBA00022741"/>
    </source>
</evidence>
<proteinExistence type="inferred from homology"/>
<dbReference type="InterPro" id="IPR036451">
    <property type="entry name" value="CblAdoTrfase-like_sf"/>
</dbReference>
<evidence type="ECO:0000256" key="3">
    <source>
        <dbReference type="ARBA" id="ARBA00011233"/>
    </source>
</evidence>
<dbReference type="GO" id="GO:0005524">
    <property type="term" value="F:ATP binding"/>
    <property type="evidence" value="ECO:0007669"/>
    <property type="project" value="UniProtKB-UniRule"/>
</dbReference>
<evidence type="ECO:0000313" key="18">
    <source>
        <dbReference type="Proteomes" id="UP000245380"/>
    </source>
</evidence>
<dbReference type="OrthoDB" id="9778896at2"/>
<feature type="domain" description="Cobalamin adenosyltransferase-like" evidence="16">
    <location>
        <begin position="3"/>
        <end position="170"/>
    </location>
</feature>
<keyword evidence="8 15" id="KW-0547">Nucleotide-binding</keyword>
<keyword evidence="9 15" id="KW-0067">ATP-binding</keyword>
<dbReference type="EC" id="2.5.1.17" evidence="4 15"/>
<dbReference type="InterPro" id="IPR016030">
    <property type="entry name" value="CblAdoTrfase-like"/>
</dbReference>
<keyword evidence="6 15" id="KW-0169">Cobalamin biosynthesis</keyword>
<gene>
    <name evidence="17" type="ORF">BM613_02195</name>
</gene>
<dbReference type="PANTHER" id="PTHR12213">
    <property type="entry name" value="CORRINOID ADENOSYLTRANSFERASE"/>
    <property type="match status" value="1"/>
</dbReference>
<evidence type="ECO:0000256" key="1">
    <source>
        <dbReference type="ARBA" id="ARBA00005121"/>
    </source>
</evidence>
<comment type="catalytic activity">
    <reaction evidence="14 15">
        <text>2 cob(II)alamin + reduced [electron-transfer flavoprotein] + 2 ATP = 2 adenosylcob(III)alamin + 2 triphosphate + oxidized [electron-transfer flavoprotein] + 3 H(+)</text>
        <dbReference type="Rhea" id="RHEA:28671"/>
        <dbReference type="Rhea" id="RHEA-COMP:10685"/>
        <dbReference type="Rhea" id="RHEA-COMP:10686"/>
        <dbReference type="ChEBI" id="CHEBI:15378"/>
        <dbReference type="ChEBI" id="CHEBI:16304"/>
        <dbReference type="ChEBI" id="CHEBI:18036"/>
        <dbReference type="ChEBI" id="CHEBI:18408"/>
        <dbReference type="ChEBI" id="CHEBI:30616"/>
        <dbReference type="ChEBI" id="CHEBI:57692"/>
        <dbReference type="ChEBI" id="CHEBI:58307"/>
        <dbReference type="EC" id="2.5.1.17"/>
    </reaction>
</comment>
<comment type="similarity">
    <text evidence="2 15">Belongs to the Cob(I)alamin adenosyltransferase family.</text>
</comment>
<dbReference type="NCBIfam" id="TIGR00636">
    <property type="entry name" value="PduO_Nterm"/>
    <property type="match status" value="1"/>
</dbReference>
<evidence type="ECO:0000256" key="9">
    <source>
        <dbReference type="ARBA" id="ARBA00022840"/>
    </source>
</evidence>
<comment type="catalytic activity">
    <reaction evidence="13 15">
        <text>2 cob(II)yrinate a,c diamide + reduced [electron-transfer flavoprotein] + 2 ATP = 2 adenosylcob(III)yrinate a,c-diamide + 2 triphosphate + oxidized [electron-transfer flavoprotein] + 3 H(+)</text>
        <dbReference type="Rhea" id="RHEA:11528"/>
        <dbReference type="Rhea" id="RHEA-COMP:10685"/>
        <dbReference type="Rhea" id="RHEA-COMP:10686"/>
        <dbReference type="ChEBI" id="CHEBI:15378"/>
        <dbReference type="ChEBI" id="CHEBI:18036"/>
        <dbReference type="ChEBI" id="CHEBI:30616"/>
        <dbReference type="ChEBI" id="CHEBI:57692"/>
        <dbReference type="ChEBI" id="CHEBI:58307"/>
        <dbReference type="ChEBI" id="CHEBI:58503"/>
        <dbReference type="ChEBI" id="CHEBI:58537"/>
        <dbReference type="EC" id="2.5.1.17"/>
    </reaction>
</comment>
<dbReference type="GO" id="GO:0008817">
    <property type="term" value="F:corrinoid adenosyltransferase activity"/>
    <property type="evidence" value="ECO:0007669"/>
    <property type="project" value="UniProtKB-UniRule"/>
</dbReference>
<dbReference type="PANTHER" id="PTHR12213:SF0">
    <property type="entry name" value="CORRINOID ADENOSYLTRANSFERASE MMAB"/>
    <property type="match status" value="1"/>
</dbReference>
<dbReference type="AlphaFoldDB" id="A0A2U3DCE5"/>
<dbReference type="Proteomes" id="UP000245380">
    <property type="component" value="Unassembled WGS sequence"/>
</dbReference>
<dbReference type="FunFam" id="1.20.1200.10:FF:000001">
    <property type="entry name" value="Cob(I)yrinic acid a,c-diamide adenosyltransferase"/>
    <property type="match status" value="1"/>
</dbReference>
<comment type="pathway">
    <text evidence="1 15">Cofactor biosynthesis; adenosylcobalamin biosynthesis; adenosylcobalamin from cob(II)yrinate a,c-diamide: step 2/7.</text>
</comment>
<accession>A0A2U3DCE5</accession>
<organism evidence="17 18">
    <name type="scientific">Sulfoacidibacillus thermotolerans</name>
    <name type="common">Acidibacillus sulfuroxidans</name>
    <dbReference type="NCBI Taxonomy" id="1765684"/>
    <lineage>
        <taxon>Bacteria</taxon>
        <taxon>Bacillati</taxon>
        <taxon>Bacillota</taxon>
        <taxon>Bacilli</taxon>
        <taxon>Bacillales</taxon>
        <taxon>Alicyclobacillaceae</taxon>
        <taxon>Sulfoacidibacillus</taxon>
    </lineage>
</organism>
<evidence type="ECO:0000256" key="12">
    <source>
        <dbReference type="ARBA" id="ARBA00033354"/>
    </source>
</evidence>
<evidence type="ECO:0000256" key="11">
    <source>
        <dbReference type="ARBA" id="ARBA00033334"/>
    </source>
</evidence>
<evidence type="ECO:0000256" key="15">
    <source>
        <dbReference type="RuleBase" id="RU366026"/>
    </source>
</evidence>
<sequence length="191" mass="21328">MKIYTKTGDEGQTSLIYGRRTTKDDLRVEVYGTVDEANSVLGIVCSQLQILGPQVEDLRKIVLRVQRDLFDVGRDLATPEDKQDTPNITATHVALLEKIIDRLEGELAPLHQFILPGGDLAASYLQLARTVVRRAERLCVALLRTQAVNAEIRKYLNRLSDLLFVMARTVNARLGVSEPTVDFSVLPEDVL</sequence>
<evidence type="ECO:0000256" key="5">
    <source>
        <dbReference type="ARBA" id="ARBA00020963"/>
    </source>
</evidence>
<reference evidence="17 18" key="1">
    <citation type="submission" date="2016-11" db="EMBL/GenBank/DDBJ databases">
        <title>Comparative genomics of Acidibacillus ferroxidans species.</title>
        <authorList>
            <person name="Oliveira G."/>
            <person name="Nunes G."/>
            <person name="Oliveira R."/>
            <person name="Araujo F."/>
            <person name="Salim A."/>
            <person name="Scholte L."/>
            <person name="Morais D."/>
            <person name="Nancucheo I."/>
            <person name="Johnson D.B."/>
            <person name="Grail B."/>
            <person name="Bittencourt J."/>
            <person name="Valadares R."/>
        </authorList>
    </citation>
    <scope>NUCLEOTIDE SEQUENCE [LARGE SCALE GENOMIC DNA]</scope>
    <source>
        <strain evidence="17 18">Y002</strain>
    </source>
</reference>
<dbReference type="Gene3D" id="1.20.1200.10">
    <property type="entry name" value="Cobalamin adenosyltransferase-like"/>
    <property type="match status" value="1"/>
</dbReference>
<dbReference type="EMBL" id="MPDK01000002">
    <property type="protein sequence ID" value="PWI58915.1"/>
    <property type="molecule type" value="Genomic_DNA"/>
</dbReference>
<keyword evidence="18" id="KW-1185">Reference proteome</keyword>
<comment type="caution">
    <text evidence="17">The sequence shown here is derived from an EMBL/GenBank/DDBJ whole genome shotgun (WGS) entry which is preliminary data.</text>
</comment>